<accession>A0A8D2LB97</accession>
<organism evidence="3 4">
    <name type="scientific">Varanus komodoensis</name>
    <name type="common">Komodo dragon</name>
    <dbReference type="NCBI Taxonomy" id="61221"/>
    <lineage>
        <taxon>Eukaryota</taxon>
        <taxon>Metazoa</taxon>
        <taxon>Chordata</taxon>
        <taxon>Craniata</taxon>
        <taxon>Vertebrata</taxon>
        <taxon>Euteleostomi</taxon>
        <taxon>Lepidosauria</taxon>
        <taxon>Squamata</taxon>
        <taxon>Bifurcata</taxon>
        <taxon>Unidentata</taxon>
        <taxon>Episquamata</taxon>
        <taxon>Toxicofera</taxon>
        <taxon>Anguimorpha</taxon>
        <taxon>Paleoanguimorpha</taxon>
        <taxon>Varanoidea</taxon>
        <taxon>Varanidae</taxon>
        <taxon>Varanus</taxon>
    </lineage>
</organism>
<evidence type="ECO:0000259" key="2">
    <source>
        <dbReference type="PROSITE" id="PS50804"/>
    </source>
</evidence>
<dbReference type="Pfam" id="PF02023">
    <property type="entry name" value="SCAN"/>
    <property type="match status" value="1"/>
</dbReference>
<dbReference type="PANTHER" id="PTHR45935:SF15">
    <property type="entry name" value="SCAN BOX DOMAIN-CONTAINING PROTEIN"/>
    <property type="match status" value="1"/>
</dbReference>
<dbReference type="InterPro" id="IPR003309">
    <property type="entry name" value="SCAN_dom"/>
</dbReference>
<dbReference type="SUPFAM" id="SSF47353">
    <property type="entry name" value="Retrovirus capsid dimerization domain-like"/>
    <property type="match status" value="1"/>
</dbReference>
<dbReference type="Gene3D" id="1.10.4020.10">
    <property type="entry name" value="DNA breaking-rejoining enzymes"/>
    <property type="match status" value="1"/>
</dbReference>
<evidence type="ECO:0000256" key="1">
    <source>
        <dbReference type="ARBA" id="ARBA00023242"/>
    </source>
</evidence>
<reference evidence="3" key="2">
    <citation type="submission" date="2025-09" db="UniProtKB">
        <authorList>
            <consortium name="Ensembl"/>
        </authorList>
    </citation>
    <scope>IDENTIFICATION</scope>
</reference>
<name>A0A8D2LB97_VARKO</name>
<evidence type="ECO:0000313" key="4">
    <source>
        <dbReference type="Proteomes" id="UP000694545"/>
    </source>
</evidence>
<dbReference type="InterPro" id="IPR038269">
    <property type="entry name" value="SCAN_sf"/>
</dbReference>
<dbReference type="PANTHER" id="PTHR45935">
    <property type="entry name" value="PROTEIN ZBED8-RELATED"/>
    <property type="match status" value="1"/>
</dbReference>
<keyword evidence="1" id="KW-0539">Nucleus</keyword>
<reference evidence="3" key="1">
    <citation type="submission" date="2025-08" db="UniProtKB">
        <authorList>
            <consortium name="Ensembl"/>
        </authorList>
    </citation>
    <scope>IDENTIFICATION</scope>
</reference>
<dbReference type="CDD" id="cd07936">
    <property type="entry name" value="SCAN"/>
    <property type="match status" value="1"/>
</dbReference>
<dbReference type="FunFam" id="1.10.4020.10:FF:000001">
    <property type="entry name" value="zinc finger protein 263 isoform X1"/>
    <property type="match status" value="1"/>
</dbReference>
<feature type="domain" description="SCAN box" evidence="2">
    <location>
        <begin position="41"/>
        <end position="119"/>
    </location>
</feature>
<dbReference type="Proteomes" id="UP000694545">
    <property type="component" value="Unplaced"/>
</dbReference>
<proteinExistence type="predicted"/>
<dbReference type="InterPro" id="IPR050916">
    <property type="entry name" value="SCAN-C2H2_zinc_finger"/>
</dbReference>
<dbReference type="Ensembl" id="ENSVKKT00000020203.1">
    <property type="protein sequence ID" value="ENSVKKP00000019718.1"/>
    <property type="gene ID" value="ENSVKKG00000013353.1"/>
</dbReference>
<evidence type="ECO:0000313" key="3">
    <source>
        <dbReference type="Ensembl" id="ENSVKKP00000019718.1"/>
    </source>
</evidence>
<dbReference type="SMART" id="SM00431">
    <property type="entry name" value="SCAN"/>
    <property type="match status" value="1"/>
</dbReference>
<sequence>MEVSERSGKNLPVGTVAYREDYGKVKAAILQGAALSRETIRQRFRHFCYQEAEGPRAVYSRLQGLCHRWLKVEKHTKEQILELLVLEQFLTVLPSEVQGWVRACGPETCSMAVALAEDFLWRQQEAKGKEKEVSSPPEIPEGFKFSEGTLRKGEQRPILLLDLGRDLSPLHKKESLHLFLGADSKFRKG</sequence>
<keyword evidence="4" id="KW-1185">Reference proteome</keyword>
<protein>
    <recommendedName>
        <fullName evidence="2">SCAN box domain-containing protein</fullName>
    </recommendedName>
</protein>
<dbReference type="PROSITE" id="PS50804">
    <property type="entry name" value="SCAN_BOX"/>
    <property type="match status" value="1"/>
</dbReference>
<dbReference type="AlphaFoldDB" id="A0A8D2LB97"/>